<reference evidence="1 2" key="1">
    <citation type="submission" date="2016-08" db="EMBL/GenBank/DDBJ databases">
        <authorList>
            <person name="Seilhamer J.J."/>
        </authorList>
    </citation>
    <scope>NUCLEOTIDE SEQUENCE [LARGE SCALE GENOMIC DNA]</scope>
    <source>
        <strain evidence="1 2">PH27A</strain>
    </source>
</reference>
<proteinExistence type="predicted"/>
<dbReference type="Proteomes" id="UP000094291">
    <property type="component" value="Unassembled WGS sequence"/>
</dbReference>
<evidence type="ECO:0000313" key="1">
    <source>
        <dbReference type="EMBL" id="ODC03943.1"/>
    </source>
</evidence>
<evidence type="ECO:0000313" key="2">
    <source>
        <dbReference type="Proteomes" id="UP000094291"/>
    </source>
</evidence>
<dbReference type="EMBL" id="MDTQ01000001">
    <property type="protein sequence ID" value="ODC03943.1"/>
    <property type="molecule type" value="Genomic_DNA"/>
</dbReference>
<sequence length="181" mass="20396">MNLFVVEFASKSIKLIFEVICFLLGKIQVEIQVLKKEKAESFDFESWKGSLDSAFSALESGKFSAIQITSNDDKLQLATIYRPKFIGEGLGEYSCIGDFKSSLSIAESKMNELSTTTMGLSYLSLSLEEPLDINENIYIEPDVFPWDDWRLVLGSCRSRELIKGAAYKKLLSHADKTLQRV</sequence>
<gene>
    <name evidence="1" type="ORF">BFW38_10725</name>
</gene>
<organism evidence="1 2">
    <name type="scientific">Terasakiispira papahanaumokuakeensis</name>
    <dbReference type="NCBI Taxonomy" id="197479"/>
    <lineage>
        <taxon>Bacteria</taxon>
        <taxon>Pseudomonadati</taxon>
        <taxon>Pseudomonadota</taxon>
        <taxon>Gammaproteobacteria</taxon>
        <taxon>Oceanospirillales</taxon>
        <taxon>Terasakiispira</taxon>
    </lineage>
</organism>
<name>A0A1E2VAI9_9GAMM</name>
<dbReference type="RefSeq" id="WP_068998610.1">
    <property type="nucleotide sequence ID" value="NZ_MDTQ01000001.1"/>
</dbReference>
<accession>A0A1E2VAI9</accession>
<protein>
    <submittedName>
        <fullName evidence="1">Uncharacterized protein</fullName>
    </submittedName>
</protein>
<dbReference type="AlphaFoldDB" id="A0A1E2VAI9"/>
<keyword evidence="2" id="KW-1185">Reference proteome</keyword>
<comment type="caution">
    <text evidence="1">The sequence shown here is derived from an EMBL/GenBank/DDBJ whole genome shotgun (WGS) entry which is preliminary data.</text>
</comment>